<sequence>MFDVIKQKQFFKFKEKLAVVNWAMSDSGKNNFRTPAEFRNFFNFFMLKFLNNKFRQNIYF</sequence>
<dbReference type="Proteomes" id="UP000580250">
    <property type="component" value="Unassembled WGS sequence"/>
</dbReference>
<evidence type="ECO:0000313" key="1">
    <source>
        <dbReference type="EMBL" id="CAD2186468.1"/>
    </source>
</evidence>
<evidence type="ECO:0000313" key="2">
    <source>
        <dbReference type="Proteomes" id="UP000580250"/>
    </source>
</evidence>
<name>A0A6V7WHI6_MELEN</name>
<protein>
    <submittedName>
        <fullName evidence="1">Uncharacterized protein</fullName>
    </submittedName>
</protein>
<comment type="caution">
    <text evidence="1">The sequence shown here is derived from an EMBL/GenBank/DDBJ whole genome shotgun (WGS) entry which is preliminary data.</text>
</comment>
<organism evidence="1 2">
    <name type="scientific">Meloidogyne enterolobii</name>
    <name type="common">Root-knot nematode worm</name>
    <name type="synonym">Meloidogyne mayaguensis</name>
    <dbReference type="NCBI Taxonomy" id="390850"/>
    <lineage>
        <taxon>Eukaryota</taxon>
        <taxon>Metazoa</taxon>
        <taxon>Ecdysozoa</taxon>
        <taxon>Nematoda</taxon>
        <taxon>Chromadorea</taxon>
        <taxon>Rhabditida</taxon>
        <taxon>Tylenchina</taxon>
        <taxon>Tylenchomorpha</taxon>
        <taxon>Tylenchoidea</taxon>
        <taxon>Meloidogynidae</taxon>
        <taxon>Meloidogyninae</taxon>
        <taxon>Meloidogyne</taxon>
    </lineage>
</organism>
<reference evidence="1 2" key="1">
    <citation type="submission" date="2020-08" db="EMBL/GenBank/DDBJ databases">
        <authorList>
            <person name="Koutsovoulos G."/>
            <person name="Danchin GJ E."/>
        </authorList>
    </citation>
    <scope>NUCLEOTIDE SEQUENCE [LARGE SCALE GENOMIC DNA]</scope>
</reference>
<accession>A0A6V7WHI6</accession>
<proteinExistence type="predicted"/>
<dbReference type="EMBL" id="CAJEWN010000589">
    <property type="protein sequence ID" value="CAD2186468.1"/>
    <property type="molecule type" value="Genomic_DNA"/>
</dbReference>
<gene>
    <name evidence="1" type="ORF">MENT_LOCUS38971</name>
</gene>
<dbReference type="AlphaFoldDB" id="A0A6V7WHI6"/>